<dbReference type="InterPro" id="IPR008523">
    <property type="entry name" value="DUF805"/>
</dbReference>
<proteinExistence type="predicted"/>
<protein>
    <submittedName>
        <fullName evidence="2">DUF805 domain-containing protein</fullName>
    </submittedName>
</protein>
<name>A0ABV6JUU3_9PROT</name>
<dbReference type="Pfam" id="PF05656">
    <property type="entry name" value="DUF805"/>
    <property type="match status" value="1"/>
</dbReference>
<keyword evidence="1" id="KW-1133">Transmembrane helix</keyword>
<gene>
    <name evidence="2" type="ORF">ACFFGY_14805</name>
</gene>
<organism evidence="2 3">
    <name type="scientific">Roseomonas elaeocarpi</name>
    <dbReference type="NCBI Taxonomy" id="907779"/>
    <lineage>
        <taxon>Bacteria</taxon>
        <taxon>Pseudomonadati</taxon>
        <taxon>Pseudomonadota</taxon>
        <taxon>Alphaproteobacteria</taxon>
        <taxon>Acetobacterales</taxon>
        <taxon>Roseomonadaceae</taxon>
        <taxon>Roseomonas</taxon>
    </lineage>
</organism>
<accession>A0ABV6JUU3</accession>
<evidence type="ECO:0000256" key="1">
    <source>
        <dbReference type="SAM" id="Phobius"/>
    </source>
</evidence>
<dbReference type="Proteomes" id="UP001589865">
    <property type="component" value="Unassembled WGS sequence"/>
</dbReference>
<reference evidence="2 3" key="1">
    <citation type="submission" date="2024-09" db="EMBL/GenBank/DDBJ databases">
        <authorList>
            <person name="Sun Q."/>
            <person name="Mori K."/>
        </authorList>
    </citation>
    <scope>NUCLEOTIDE SEQUENCE [LARGE SCALE GENOMIC DNA]</scope>
    <source>
        <strain evidence="2 3">TBRC 5777</strain>
    </source>
</reference>
<feature type="transmembrane region" description="Helical" evidence="1">
    <location>
        <begin position="20"/>
        <end position="41"/>
    </location>
</feature>
<dbReference type="RefSeq" id="WP_377045271.1">
    <property type="nucleotide sequence ID" value="NZ_JBHLUN010000010.1"/>
</dbReference>
<keyword evidence="1" id="KW-0812">Transmembrane</keyword>
<dbReference type="PANTHER" id="PTHR34980">
    <property type="entry name" value="INNER MEMBRANE PROTEIN-RELATED-RELATED"/>
    <property type="match status" value="1"/>
</dbReference>
<evidence type="ECO:0000313" key="2">
    <source>
        <dbReference type="EMBL" id="MFC0409519.1"/>
    </source>
</evidence>
<evidence type="ECO:0000313" key="3">
    <source>
        <dbReference type="Proteomes" id="UP001589865"/>
    </source>
</evidence>
<feature type="transmembrane region" description="Helical" evidence="1">
    <location>
        <begin position="104"/>
        <end position="124"/>
    </location>
</feature>
<comment type="caution">
    <text evidence="2">The sequence shown here is derived from an EMBL/GenBank/DDBJ whole genome shotgun (WGS) entry which is preliminary data.</text>
</comment>
<keyword evidence="3" id="KW-1185">Reference proteome</keyword>
<feature type="transmembrane region" description="Helical" evidence="1">
    <location>
        <begin position="74"/>
        <end position="92"/>
    </location>
</feature>
<keyword evidence="1" id="KW-0472">Membrane</keyword>
<sequence>MFLLRWLRFDGRISLGRYWLTYVLPIGAAYILTIALDALLFGSSVLQQAPTIVPTARAAEATGYEYQVAFHANAPLTIGWFWLSLIPGFAGMTKRWHDRGRSGWWNALVLIPVIGWIWLFISLGCRDGQRGANRYGPDPITLAI</sequence>
<dbReference type="EMBL" id="JBHLUN010000010">
    <property type="protein sequence ID" value="MFC0409519.1"/>
    <property type="molecule type" value="Genomic_DNA"/>
</dbReference>